<dbReference type="SUPFAM" id="SSF50494">
    <property type="entry name" value="Trypsin-like serine proteases"/>
    <property type="match status" value="1"/>
</dbReference>
<keyword evidence="4 7" id="KW-0720">Serine protease</keyword>
<dbReference type="GO" id="GO:0004252">
    <property type="term" value="F:serine-type endopeptidase activity"/>
    <property type="evidence" value="ECO:0007669"/>
    <property type="project" value="InterPro"/>
</dbReference>
<evidence type="ECO:0000256" key="1">
    <source>
        <dbReference type="ARBA" id="ARBA00004239"/>
    </source>
</evidence>
<evidence type="ECO:0000256" key="8">
    <source>
        <dbReference type="SAM" id="SignalP"/>
    </source>
</evidence>
<dbReference type="eggNOG" id="KOG3627">
    <property type="taxonomic scope" value="Eukaryota"/>
</dbReference>
<dbReference type="GO" id="GO:0006508">
    <property type="term" value="P:proteolysis"/>
    <property type="evidence" value="ECO:0007669"/>
    <property type="project" value="UniProtKB-KW"/>
</dbReference>
<dbReference type="EnsemblMetazoa" id="ADAC002458-RA">
    <property type="protein sequence ID" value="ADAC002458-PA"/>
    <property type="gene ID" value="ADAC002458"/>
</dbReference>
<proteinExistence type="inferred from homology"/>
<evidence type="ECO:0000256" key="5">
    <source>
        <dbReference type="ARBA" id="ARBA00023157"/>
    </source>
</evidence>
<dbReference type="VEuPathDB" id="VectorBase:ADAC002458"/>
<dbReference type="SMART" id="SM00020">
    <property type="entry name" value="Tryp_SPc"/>
    <property type="match status" value="1"/>
</dbReference>
<dbReference type="Pfam" id="PF00089">
    <property type="entry name" value="Trypsin"/>
    <property type="match status" value="1"/>
</dbReference>
<dbReference type="InterPro" id="IPR001254">
    <property type="entry name" value="Trypsin_dom"/>
</dbReference>
<keyword evidence="2 7" id="KW-0645">Protease</keyword>
<dbReference type="GO" id="GO:0005576">
    <property type="term" value="C:extracellular region"/>
    <property type="evidence" value="ECO:0007669"/>
    <property type="project" value="UniProtKB-SubCell"/>
</dbReference>
<dbReference type="PROSITE" id="PS00135">
    <property type="entry name" value="TRYPSIN_SER"/>
    <property type="match status" value="1"/>
</dbReference>
<dbReference type="AlphaFoldDB" id="W5JNQ1"/>
<dbReference type="FunCoup" id="W5JNQ1">
    <property type="interactions" value="27"/>
</dbReference>
<dbReference type="VEuPathDB" id="VectorBase:ADAR2_011795"/>
<dbReference type="EMBL" id="ADMH02000581">
    <property type="protein sequence ID" value="ETN65771.1"/>
    <property type="molecule type" value="Genomic_DNA"/>
</dbReference>
<reference evidence="10" key="2">
    <citation type="submission" date="2010-05" db="EMBL/GenBank/DDBJ databases">
        <authorList>
            <person name="Almeida L.G."/>
            <person name="Nicolas M.F."/>
            <person name="Souza R.C."/>
            <person name="Vasconcelos A.T.R."/>
        </authorList>
    </citation>
    <scope>NUCLEOTIDE SEQUENCE</scope>
</reference>
<reference evidence="11" key="4">
    <citation type="submission" date="2015-06" db="UniProtKB">
        <authorList>
            <consortium name="EnsemblMetazoa"/>
        </authorList>
    </citation>
    <scope>IDENTIFICATION</scope>
</reference>
<dbReference type="InterPro" id="IPR033116">
    <property type="entry name" value="TRYPSIN_SER"/>
</dbReference>
<dbReference type="PROSITE" id="PS00134">
    <property type="entry name" value="TRYPSIN_HIS"/>
    <property type="match status" value="1"/>
</dbReference>
<dbReference type="FunFam" id="2.40.10.10:FF:000068">
    <property type="entry name" value="transmembrane protease serine 2"/>
    <property type="match status" value="1"/>
</dbReference>
<dbReference type="MEROPS" id="S01.B65"/>
<evidence type="ECO:0000313" key="12">
    <source>
        <dbReference type="Proteomes" id="UP000000673"/>
    </source>
</evidence>
<keyword evidence="5" id="KW-1015">Disulfide bond</keyword>
<dbReference type="FunFam" id="2.40.10.10:FF:000036">
    <property type="entry name" value="Trypsin beta"/>
    <property type="match status" value="1"/>
</dbReference>
<evidence type="ECO:0000313" key="11">
    <source>
        <dbReference type="EnsemblMetazoa" id="ADAC002458-PA"/>
    </source>
</evidence>
<dbReference type="CDD" id="cd00190">
    <property type="entry name" value="Tryp_SPc"/>
    <property type="match status" value="1"/>
</dbReference>
<dbReference type="PRINTS" id="PR00722">
    <property type="entry name" value="CHYMOTRYPSIN"/>
</dbReference>
<feature type="signal peptide" evidence="8">
    <location>
        <begin position="1"/>
        <end position="16"/>
    </location>
</feature>
<dbReference type="PROSITE" id="PS50240">
    <property type="entry name" value="TRYPSIN_DOM"/>
    <property type="match status" value="1"/>
</dbReference>
<feature type="domain" description="Peptidase S1" evidence="9">
    <location>
        <begin position="32"/>
        <end position="271"/>
    </location>
</feature>
<keyword evidence="12" id="KW-1185">Reference proteome</keyword>
<dbReference type="PANTHER" id="PTHR24252">
    <property type="entry name" value="ACROSIN-RELATED"/>
    <property type="match status" value="1"/>
</dbReference>
<name>W5JNQ1_ANODA</name>
<sequence>MKSVLALLCLVAVVAAAPRSVQTKYGFPSGRVVGGINALPGEFPAIVSIQRVILVVSVHVCGGTVLNNFWILTAAHCITENPETATFQIWAGAHDFSATEPSRQVITVTRTIPHPAYIGGVNPSDVGLMRMVTPLTFTDRVQPTVLPPASQTDPTGAVTLAGWGSTSAGVLPTTPDILQKVTKPLITFAECLAAAGVDSPLGPTNICTGPLTGGVSACSGDSGGPLYSIQNGQQVQVGIVSWGFIPCGSVGAPSVYVGVAHYLDWINSQAV</sequence>
<dbReference type="OMA" id="IHYCAGS"/>
<evidence type="ECO:0000256" key="4">
    <source>
        <dbReference type="ARBA" id="ARBA00022825"/>
    </source>
</evidence>
<dbReference type="STRING" id="43151.W5JNQ1"/>
<protein>
    <submittedName>
        <fullName evidence="10">Trypsin</fullName>
    </submittedName>
</protein>
<evidence type="ECO:0000256" key="3">
    <source>
        <dbReference type="ARBA" id="ARBA00022801"/>
    </source>
</evidence>
<evidence type="ECO:0000256" key="7">
    <source>
        <dbReference type="RuleBase" id="RU363034"/>
    </source>
</evidence>
<keyword evidence="8" id="KW-0732">Signal</keyword>
<organism evidence="10">
    <name type="scientific">Anopheles darlingi</name>
    <name type="common">Mosquito</name>
    <dbReference type="NCBI Taxonomy" id="43151"/>
    <lineage>
        <taxon>Eukaryota</taxon>
        <taxon>Metazoa</taxon>
        <taxon>Ecdysozoa</taxon>
        <taxon>Arthropoda</taxon>
        <taxon>Hexapoda</taxon>
        <taxon>Insecta</taxon>
        <taxon>Pterygota</taxon>
        <taxon>Neoptera</taxon>
        <taxon>Endopterygota</taxon>
        <taxon>Diptera</taxon>
        <taxon>Nematocera</taxon>
        <taxon>Culicoidea</taxon>
        <taxon>Culicidae</taxon>
        <taxon>Anophelinae</taxon>
        <taxon>Anopheles</taxon>
    </lineage>
</organism>
<reference evidence="10" key="3">
    <citation type="journal article" date="2013" name="Nucleic Acids Res.">
        <title>The genome of Anopheles darlingi, the main neotropical malaria vector.</title>
        <authorList>
            <person name="Marinotti O."/>
            <person name="Cerqueira G.C."/>
            <person name="de Almeida L.G."/>
            <person name="Ferro M.I."/>
            <person name="Loreto E.L."/>
            <person name="Zaha A."/>
            <person name="Teixeira S.M."/>
            <person name="Wespiser A.R."/>
            <person name="Almeida E Silva A."/>
            <person name="Schlindwein A.D."/>
            <person name="Pacheco A.C."/>
            <person name="Silva A.L."/>
            <person name="Graveley B.R."/>
            <person name="Walenz B.P."/>
            <person name="Lima Bde A."/>
            <person name="Ribeiro C.A."/>
            <person name="Nunes-Silva C.G."/>
            <person name="de Carvalho C.R."/>
            <person name="Soares C.M."/>
            <person name="de Menezes C.B."/>
            <person name="Matiolli C."/>
            <person name="Caffrey D."/>
            <person name="Araujo D.A."/>
            <person name="de Oliveira D.M."/>
            <person name="Golenbock D."/>
            <person name="Grisard E.C."/>
            <person name="Fantinatti-Garboggini F."/>
            <person name="de Carvalho F.M."/>
            <person name="Barcellos F.G."/>
            <person name="Prosdocimi F."/>
            <person name="May G."/>
            <person name="Azevedo Junior G.M."/>
            <person name="Guimaraes G.M."/>
            <person name="Goldman G.H."/>
            <person name="Padilha I.Q."/>
            <person name="Batista Jda S."/>
            <person name="Ferro J.A."/>
            <person name="Ribeiro J.M."/>
            <person name="Fietto J.L."/>
            <person name="Dabbas K.M."/>
            <person name="Cerdeira L."/>
            <person name="Agnez-Lima L.F."/>
            <person name="Brocchi M."/>
            <person name="de Carvalho M.O."/>
            <person name="Teixeira Mde M."/>
            <person name="Diniz Maia Mde M."/>
            <person name="Goldman M.H."/>
            <person name="Cruz Schneider M.P."/>
            <person name="Felipe M.S."/>
            <person name="Hungria M."/>
            <person name="Nicolas M.F."/>
            <person name="Pereira M."/>
            <person name="Montes M.A."/>
            <person name="Cantao M.E."/>
            <person name="Vincentz M."/>
            <person name="Rafael M.S."/>
            <person name="Silverman N."/>
            <person name="Stoco P.H."/>
            <person name="Souza R.C."/>
            <person name="Vicentini R."/>
            <person name="Gazzinelli R.T."/>
            <person name="Neves Rde O."/>
            <person name="Silva R."/>
            <person name="Astolfi-Filho S."/>
            <person name="Maciel T.E."/>
            <person name="Urmenyi T.P."/>
            <person name="Tadei W.P."/>
            <person name="Camargo E.P."/>
            <person name="de Vasconcelos A.T."/>
        </authorList>
    </citation>
    <scope>NUCLEOTIDE SEQUENCE</scope>
</reference>
<accession>W5JNQ1</accession>
<reference evidence="10 12" key="1">
    <citation type="journal article" date="2010" name="BMC Genomics">
        <title>Combination of measures distinguishes pre-miRNAs from other stem-loops in the genome of the newly sequenced Anopheles darlingi.</title>
        <authorList>
            <person name="Mendes N.D."/>
            <person name="Freitas A.T."/>
            <person name="Vasconcelos A.T."/>
            <person name="Sagot M.F."/>
        </authorList>
    </citation>
    <scope>NUCLEOTIDE SEQUENCE</scope>
</reference>
<dbReference type="InterPro" id="IPR009003">
    <property type="entry name" value="Peptidase_S1_PA"/>
</dbReference>
<dbReference type="PANTHER" id="PTHR24252:SF7">
    <property type="entry name" value="HYALIN"/>
    <property type="match status" value="1"/>
</dbReference>
<evidence type="ECO:0000259" key="9">
    <source>
        <dbReference type="PROSITE" id="PS50240"/>
    </source>
</evidence>
<feature type="chain" id="PRO_5010155726" evidence="8">
    <location>
        <begin position="17"/>
        <end position="271"/>
    </location>
</feature>
<evidence type="ECO:0000313" key="10">
    <source>
        <dbReference type="EMBL" id="ETN65771.1"/>
    </source>
</evidence>
<keyword evidence="3 7" id="KW-0378">Hydrolase</keyword>
<dbReference type="HOGENOM" id="CLU_006842_7_0_1"/>
<dbReference type="Proteomes" id="UP000000673">
    <property type="component" value="Unassembled WGS sequence"/>
</dbReference>
<gene>
    <name evidence="10" type="ORF">AND_002458</name>
</gene>
<dbReference type="Gene3D" id="2.40.10.10">
    <property type="entry name" value="Trypsin-like serine proteases"/>
    <property type="match status" value="1"/>
</dbReference>
<comment type="similarity">
    <text evidence="6">Belongs to the peptidase S1 family. CLIP subfamily.</text>
</comment>
<evidence type="ECO:0000256" key="6">
    <source>
        <dbReference type="ARBA" id="ARBA00024195"/>
    </source>
</evidence>
<dbReference type="InterPro" id="IPR001314">
    <property type="entry name" value="Peptidase_S1A"/>
</dbReference>
<dbReference type="InterPro" id="IPR043504">
    <property type="entry name" value="Peptidase_S1_PA_chymotrypsin"/>
</dbReference>
<evidence type="ECO:0000256" key="2">
    <source>
        <dbReference type="ARBA" id="ARBA00022670"/>
    </source>
</evidence>
<comment type="subcellular location">
    <subcellularLocation>
        <location evidence="1">Secreted</location>
        <location evidence="1">Extracellular space</location>
    </subcellularLocation>
</comment>
<dbReference type="InterPro" id="IPR018114">
    <property type="entry name" value="TRYPSIN_HIS"/>
</dbReference>